<evidence type="ECO:0000313" key="3">
    <source>
        <dbReference type="Proteomes" id="UP000472274"/>
    </source>
</evidence>
<keyword evidence="3" id="KW-1185">Reference proteome</keyword>
<sequence length="261" mass="28454">LTGDCLTPAVLAPSRGFSVEVEDPITFQEAAAGFGQSVVQFGSVSGPKLSSPPSVLCSEGHLLTPCLLMPQVCVPMEHQACGENMYVSHNCYPLQQSFSQLQHIPDTQPECPKHVTDIALLIDGSGSIASVDFEKMKMFVSEIIKRFRKTDTQFALMQYSDEFTEHFDFSQYKRSSNPDDLVGAVVQLRGWTHTATAIRKVVRELFTSGRGARGEATKILMVITDGEKTGDILSYSDVIPEAERAGIIHYAIGVSCGCAEN</sequence>
<dbReference type="Ensembl" id="ENSTMTT00000010516.1">
    <property type="protein sequence ID" value="ENSTMTP00000010172.1"/>
    <property type="gene ID" value="ENSTMTG00000007412.1"/>
</dbReference>
<protein>
    <recommendedName>
        <fullName evidence="1">VWFA domain-containing protein</fullName>
    </recommendedName>
</protein>
<evidence type="ECO:0000259" key="1">
    <source>
        <dbReference type="PROSITE" id="PS50234"/>
    </source>
</evidence>
<dbReference type="AlphaFoldDB" id="A0A674IR47"/>
<proteinExistence type="predicted"/>
<feature type="domain" description="VWFA" evidence="1">
    <location>
        <begin position="117"/>
        <end position="255"/>
    </location>
</feature>
<dbReference type="SUPFAM" id="SSF53300">
    <property type="entry name" value="vWA-like"/>
    <property type="match status" value="1"/>
</dbReference>
<dbReference type="FunCoup" id="A0A674IR47">
    <property type="interactions" value="15"/>
</dbReference>
<dbReference type="SMART" id="SM00327">
    <property type="entry name" value="VWA"/>
    <property type="match status" value="1"/>
</dbReference>
<dbReference type="InterPro" id="IPR002035">
    <property type="entry name" value="VWF_A"/>
</dbReference>
<dbReference type="GeneTree" id="ENSGT00940000154838"/>
<name>A0A674IR47_9SAUR</name>
<dbReference type="Pfam" id="PF00092">
    <property type="entry name" value="VWA"/>
    <property type="match status" value="1"/>
</dbReference>
<dbReference type="InterPro" id="IPR050525">
    <property type="entry name" value="ECM_Assembly_Org"/>
</dbReference>
<dbReference type="InParanoid" id="A0A674IR47"/>
<dbReference type="Gene3D" id="3.40.50.410">
    <property type="entry name" value="von Willebrand factor, type A domain"/>
    <property type="match status" value="1"/>
</dbReference>
<organism evidence="2 3">
    <name type="scientific">Terrapene triunguis</name>
    <name type="common">Three-toed box turtle</name>
    <dbReference type="NCBI Taxonomy" id="2587831"/>
    <lineage>
        <taxon>Eukaryota</taxon>
        <taxon>Metazoa</taxon>
        <taxon>Chordata</taxon>
        <taxon>Craniata</taxon>
        <taxon>Vertebrata</taxon>
        <taxon>Euteleostomi</taxon>
        <taxon>Archelosauria</taxon>
        <taxon>Testudinata</taxon>
        <taxon>Testudines</taxon>
        <taxon>Cryptodira</taxon>
        <taxon>Durocryptodira</taxon>
        <taxon>Testudinoidea</taxon>
        <taxon>Emydidae</taxon>
        <taxon>Terrapene</taxon>
    </lineage>
</organism>
<dbReference type="InterPro" id="IPR036465">
    <property type="entry name" value="vWFA_dom_sf"/>
</dbReference>
<evidence type="ECO:0000313" key="2">
    <source>
        <dbReference type="Ensembl" id="ENSTMTP00000010172.1"/>
    </source>
</evidence>
<reference evidence="2" key="1">
    <citation type="submission" date="2025-08" db="UniProtKB">
        <authorList>
            <consortium name="Ensembl"/>
        </authorList>
    </citation>
    <scope>IDENTIFICATION</scope>
</reference>
<dbReference type="Proteomes" id="UP000472274">
    <property type="component" value="Unplaced"/>
</dbReference>
<dbReference type="PRINTS" id="PR00453">
    <property type="entry name" value="VWFADOMAIN"/>
</dbReference>
<reference evidence="2" key="2">
    <citation type="submission" date="2025-09" db="UniProtKB">
        <authorList>
            <consortium name="Ensembl"/>
        </authorList>
    </citation>
    <scope>IDENTIFICATION</scope>
</reference>
<dbReference type="PROSITE" id="PS50234">
    <property type="entry name" value="VWFA"/>
    <property type="match status" value="1"/>
</dbReference>
<accession>A0A674IR47</accession>
<dbReference type="PANTHER" id="PTHR24020">
    <property type="entry name" value="COLLAGEN ALPHA"/>
    <property type="match status" value="1"/>
</dbReference>
<dbReference type="PANTHER" id="PTHR24020:SF87">
    <property type="entry name" value="COLLAGEN ALPHA-1(VI) CHAIN-LIKE"/>
    <property type="match status" value="1"/>
</dbReference>